<organism evidence="3">
    <name type="scientific">Rhizochromulina marina</name>
    <dbReference type="NCBI Taxonomy" id="1034831"/>
    <lineage>
        <taxon>Eukaryota</taxon>
        <taxon>Sar</taxon>
        <taxon>Stramenopiles</taxon>
        <taxon>Ochrophyta</taxon>
        <taxon>Dictyochophyceae</taxon>
        <taxon>Rhizochromulinales</taxon>
        <taxon>Rhizochromulina</taxon>
    </lineage>
</organism>
<evidence type="ECO:0000256" key="2">
    <source>
        <dbReference type="SAM" id="Phobius"/>
    </source>
</evidence>
<accession>A0A7S2SD52</accession>
<keyword evidence="2" id="KW-1133">Transmembrane helix</keyword>
<name>A0A7S2SD52_9STRA</name>
<evidence type="ECO:0000256" key="1">
    <source>
        <dbReference type="SAM" id="MobiDB-lite"/>
    </source>
</evidence>
<dbReference type="AlphaFoldDB" id="A0A7S2SD52"/>
<dbReference type="SUPFAM" id="SSF51316">
    <property type="entry name" value="Mss4-like"/>
    <property type="match status" value="1"/>
</dbReference>
<feature type="region of interest" description="Disordered" evidence="1">
    <location>
        <begin position="304"/>
        <end position="331"/>
    </location>
</feature>
<keyword evidence="2" id="KW-0472">Membrane</keyword>
<reference evidence="3" key="1">
    <citation type="submission" date="2021-01" db="EMBL/GenBank/DDBJ databases">
        <authorList>
            <person name="Corre E."/>
            <person name="Pelletier E."/>
            <person name="Niang G."/>
            <person name="Scheremetjew M."/>
            <person name="Finn R."/>
            <person name="Kale V."/>
            <person name="Holt S."/>
            <person name="Cochrane G."/>
            <person name="Meng A."/>
            <person name="Brown T."/>
            <person name="Cohen L."/>
        </authorList>
    </citation>
    <scope>NUCLEOTIDE SEQUENCE</scope>
    <source>
        <strain evidence="3">CCMP1243</strain>
    </source>
</reference>
<dbReference type="InterPro" id="IPR011057">
    <property type="entry name" value="Mss4-like_sf"/>
</dbReference>
<feature type="transmembrane region" description="Helical" evidence="2">
    <location>
        <begin position="35"/>
        <end position="55"/>
    </location>
</feature>
<proteinExistence type="predicted"/>
<protein>
    <recommendedName>
        <fullName evidence="4">CENP-V/GFA domain-containing protein</fullName>
    </recommendedName>
</protein>
<dbReference type="EMBL" id="HBHJ01020540">
    <property type="protein sequence ID" value="CAD9696669.1"/>
    <property type="molecule type" value="Transcribed_RNA"/>
</dbReference>
<sequence>MVPAGPWDASPADGRGARAGGEVFVFLMREAWDRVVGVSAAALALGLAALARVYWERGGRRRLRRYWGIGEDAVFACRYRGGDTGKAERDLPGACACGAVRFVVAASPHVEAFERPGKVRYPHLVTRTSGLSVQADSEAYLERFASTAGVWLFCRKCGCHVARVHEDWAMVNVDLLDPHYVQSLIVRSYSNTALPPVCFSGVEAMNYPPHLSGRHRRPRVGSESDGLEEGPATAATHRLGATPGELAVKFYGAYASLDKGADPGRFEADSGSGTPPRAKPPGAKLSPESNHPTLEKLRHLTKHSTMSTTVSQALPGANSAPNAQHHLHGAM</sequence>
<gene>
    <name evidence="3" type="ORF">RMAR1173_LOCUS13604</name>
</gene>
<feature type="region of interest" description="Disordered" evidence="1">
    <location>
        <begin position="209"/>
        <end position="239"/>
    </location>
</feature>
<evidence type="ECO:0000313" key="3">
    <source>
        <dbReference type="EMBL" id="CAD9696669.1"/>
    </source>
</evidence>
<keyword evidence="2" id="KW-0812">Transmembrane</keyword>
<evidence type="ECO:0008006" key="4">
    <source>
        <dbReference type="Google" id="ProtNLM"/>
    </source>
</evidence>
<dbReference type="Gene3D" id="2.170.150.70">
    <property type="match status" value="1"/>
</dbReference>
<feature type="region of interest" description="Disordered" evidence="1">
    <location>
        <begin position="262"/>
        <end position="291"/>
    </location>
</feature>